<organism evidence="1 2">
    <name type="scientific">Flavobacterium nackdongense</name>
    <dbReference type="NCBI Taxonomy" id="2547394"/>
    <lineage>
        <taxon>Bacteria</taxon>
        <taxon>Pseudomonadati</taxon>
        <taxon>Bacteroidota</taxon>
        <taxon>Flavobacteriia</taxon>
        <taxon>Flavobacteriales</taxon>
        <taxon>Flavobacteriaceae</taxon>
        <taxon>Flavobacterium</taxon>
    </lineage>
</organism>
<dbReference type="Proteomes" id="UP000291124">
    <property type="component" value="Chromosome"/>
</dbReference>
<dbReference type="OrthoDB" id="1095452at2"/>
<dbReference type="RefSeq" id="WP_133277174.1">
    <property type="nucleotide sequence ID" value="NZ_CP037933.1"/>
</dbReference>
<dbReference type="Gene3D" id="3.30.1150.10">
    <property type="match status" value="1"/>
</dbReference>
<keyword evidence="2" id="KW-1185">Reference proteome</keyword>
<name>A0A4P6YBR9_9FLAO</name>
<accession>A0A4P6YBR9</accession>
<evidence type="ECO:0008006" key="3">
    <source>
        <dbReference type="Google" id="ProtNLM"/>
    </source>
</evidence>
<dbReference type="AlphaFoldDB" id="A0A4P6YBR9"/>
<protein>
    <recommendedName>
        <fullName evidence="3">TonB C-terminal domain-containing protein</fullName>
    </recommendedName>
</protein>
<proteinExistence type="predicted"/>
<evidence type="ECO:0000313" key="2">
    <source>
        <dbReference type="Proteomes" id="UP000291124"/>
    </source>
</evidence>
<dbReference type="EMBL" id="CP037933">
    <property type="protein sequence ID" value="QBN19658.1"/>
    <property type="molecule type" value="Genomic_DNA"/>
</dbReference>
<dbReference type="SUPFAM" id="SSF74653">
    <property type="entry name" value="TolA/TonB C-terminal domain"/>
    <property type="match status" value="1"/>
</dbReference>
<reference evidence="2" key="1">
    <citation type="submission" date="2019-03" db="EMBL/GenBank/DDBJ databases">
        <title>Flavobacterium sp.</title>
        <authorList>
            <person name="Kim H."/>
        </authorList>
    </citation>
    <scope>NUCLEOTIDE SEQUENCE [LARGE SCALE GENOMIC DNA]</scope>
    <source>
        <strain evidence="2">GS13</strain>
    </source>
</reference>
<dbReference type="KEGG" id="fnk:E1750_12880"/>
<evidence type="ECO:0000313" key="1">
    <source>
        <dbReference type="EMBL" id="QBN19658.1"/>
    </source>
</evidence>
<gene>
    <name evidence="1" type="ORF">E1750_12880</name>
</gene>
<sequence>MERKYRITIPEPCQEDWNKMTPNDTGRFCGSCSKNVVDFTNMIPEEIQIYFQQNKNVCGRIKKSQLDSITIQIPSRVLYSQTQYHKMFLLALFIATGTTLFSCADKNGEKQKFKTIEVVQDKIEKKSKVGIIQPSKDSLNSRNQRPNSKINQIKFTKPKTTICSEVVLNKEAKINSETSIIYEDNTIYGGMGIDVYPEYVGGMLKFNAFIKNNYLIPEKARKLNGKIQATFVIEKEGTLNDVVIMKDLGFGTGDELIRVLKQSKKWTPAEERGKKIRFQFESEIFITTDTVRKIFNLKKVTARIDTIQIKRITKFKD</sequence>